<dbReference type="AlphaFoldDB" id="A0A8S1LDS7"/>
<organism evidence="2 3">
    <name type="scientific">Paramecium sonneborni</name>
    <dbReference type="NCBI Taxonomy" id="65129"/>
    <lineage>
        <taxon>Eukaryota</taxon>
        <taxon>Sar</taxon>
        <taxon>Alveolata</taxon>
        <taxon>Ciliophora</taxon>
        <taxon>Intramacronucleata</taxon>
        <taxon>Oligohymenophorea</taxon>
        <taxon>Peniculida</taxon>
        <taxon>Parameciidae</taxon>
        <taxon>Paramecium</taxon>
    </lineage>
</organism>
<feature type="coiled-coil region" evidence="1">
    <location>
        <begin position="127"/>
        <end position="172"/>
    </location>
</feature>
<gene>
    <name evidence="2" type="ORF">PSON_ATCC_30995.1.T0170129</name>
</gene>
<protein>
    <submittedName>
        <fullName evidence="2">Uncharacterized protein</fullName>
    </submittedName>
</protein>
<sequence length="182" mass="21350">MRQYHAHIQTLQTMAARLSQKIPQRRTALNDSQQMLNQQLLNLSVNQSFNSPKIISNQQSFIISQPTNHSMRETAKSVRLASPSLRIQTEKVEKEDNKQQQFIDATLKLLAQNEKLEKLICEQNEMLTMYKQDKLELEYKVQKLSQEITFLKDANQKRVMALEKELKQVKGKSQHQPKKFLR</sequence>
<dbReference type="EMBL" id="CAJJDN010000017">
    <property type="protein sequence ID" value="CAD8062886.1"/>
    <property type="molecule type" value="Genomic_DNA"/>
</dbReference>
<evidence type="ECO:0000256" key="1">
    <source>
        <dbReference type="SAM" id="Coils"/>
    </source>
</evidence>
<keyword evidence="1" id="KW-0175">Coiled coil</keyword>
<name>A0A8S1LDS7_9CILI</name>
<dbReference type="OrthoDB" id="305394at2759"/>
<evidence type="ECO:0000313" key="3">
    <source>
        <dbReference type="Proteomes" id="UP000692954"/>
    </source>
</evidence>
<accession>A0A8S1LDS7</accession>
<proteinExistence type="predicted"/>
<keyword evidence="3" id="KW-1185">Reference proteome</keyword>
<comment type="caution">
    <text evidence="2">The sequence shown here is derived from an EMBL/GenBank/DDBJ whole genome shotgun (WGS) entry which is preliminary data.</text>
</comment>
<evidence type="ECO:0000313" key="2">
    <source>
        <dbReference type="EMBL" id="CAD8062886.1"/>
    </source>
</evidence>
<reference evidence="2" key="1">
    <citation type="submission" date="2021-01" db="EMBL/GenBank/DDBJ databases">
        <authorList>
            <consortium name="Genoscope - CEA"/>
            <person name="William W."/>
        </authorList>
    </citation>
    <scope>NUCLEOTIDE SEQUENCE</scope>
</reference>
<dbReference type="Proteomes" id="UP000692954">
    <property type="component" value="Unassembled WGS sequence"/>
</dbReference>